<reference evidence="4" key="1">
    <citation type="submission" date="2013-07" db="EMBL/GenBank/DDBJ databases">
        <authorList>
            <person name="Geib S."/>
        </authorList>
    </citation>
    <scope>NUCLEOTIDE SEQUENCE</scope>
</reference>
<dbReference type="KEGG" id="ccat:101458859"/>
<feature type="domain" description="CCHC-type" evidence="2">
    <location>
        <begin position="366"/>
        <end position="382"/>
    </location>
</feature>
<feature type="region of interest" description="Disordered" evidence="1">
    <location>
        <begin position="1"/>
        <end position="128"/>
    </location>
</feature>
<feature type="compositionally biased region" description="Basic and acidic residues" evidence="1">
    <location>
        <begin position="235"/>
        <end position="253"/>
    </location>
</feature>
<dbReference type="OrthoDB" id="8026949at2759"/>
<feature type="compositionally biased region" description="Polar residues" evidence="1">
    <location>
        <begin position="173"/>
        <end position="188"/>
    </location>
</feature>
<feature type="compositionally biased region" description="Basic and acidic residues" evidence="1">
    <location>
        <begin position="191"/>
        <end position="215"/>
    </location>
</feature>
<reference evidence="3" key="3">
    <citation type="submission" date="2020-11" db="EMBL/GenBank/DDBJ databases">
        <authorList>
            <person name="Whitehead M."/>
        </authorList>
    </citation>
    <scope>NUCLEOTIDE SEQUENCE</scope>
    <source>
        <strain evidence="3">EGII</strain>
    </source>
</reference>
<evidence type="ECO:0000256" key="1">
    <source>
        <dbReference type="SAM" id="MobiDB-lite"/>
    </source>
</evidence>
<dbReference type="SUPFAM" id="SSF57756">
    <property type="entry name" value="Retrovirus zinc finger-like domains"/>
    <property type="match status" value="1"/>
</dbReference>
<dbReference type="GO" id="GO:0008270">
    <property type="term" value="F:zinc ion binding"/>
    <property type="evidence" value="ECO:0007669"/>
    <property type="project" value="InterPro"/>
</dbReference>
<dbReference type="SMART" id="SM00343">
    <property type="entry name" value="ZnF_C2HC"/>
    <property type="match status" value="2"/>
</dbReference>
<dbReference type="GO" id="GO:0003676">
    <property type="term" value="F:nucleic acid binding"/>
    <property type="evidence" value="ECO:0007669"/>
    <property type="project" value="InterPro"/>
</dbReference>
<reference evidence="4" key="2">
    <citation type="journal article" date="2014" name="BMC Genomics">
        <title>A genomic perspective to assessing quality of mass-reared SIT flies used in Mediterranean fruit fly (Ceratitis capitata) eradication in California.</title>
        <authorList>
            <person name="Calla B."/>
            <person name="Hall B."/>
            <person name="Hou S."/>
            <person name="Geib S.M."/>
        </authorList>
    </citation>
    <scope>NUCLEOTIDE SEQUENCE</scope>
</reference>
<feature type="domain" description="CCHC-type" evidence="2">
    <location>
        <begin position="349"/>
        <end position="365"/>
    </location>
</feature>
<keyword evidence="5" id="KW-1185">Reference proteome</keyword>
<feature type="compositionally biased region" description="Low complexity" evidence="1">
    <location>
        <begin position="1"/>
        <end position="10"/>
    </location>
</feature>
<feature type="region of interest" description="Disordered" evidence="1">
    <location>
        <begin position="415"/>
        <end position="513"/>
    </location>
</feature>
<feature type="compositionally biased region" description="Polar residues" evidence="1">
    <location>
        <begin position="24"/>
        <end position="50"/>
    </location>
</feature>
<name>W8C634_CERCA</name>
<dbReference type="InterPro" id="IPR001878">
    <property type="entry name" value="Znf_CCHC"/>
</dbReference>
<dbReference type="Proteomes" id="UP000606786">
    <property type="component" value="Unassembled WGS sequence"/>
</dbReference>
<evidence type="ECO:0000313" key="4">
    <source>
        <dbReference type="EMBL" id="JAC05199.1"/>
    </source>
</evidence>
<gene>
    <name evidence="3" type="ORF">CCAP1982_LOCUS7902</name>
</gene>
<dbReference type="InterPro" id="IPR036875">
    <property type="entry name" value="Znf_CCHC_sf"/>
</dbReference>
<protein>
    <submittedName>
        <fullName evidence="3">(Mediterranean fruit fly) hypothetical protein</fullName>
    </submittedName>
</protein>
<feature type="compositionally biased region" description="Acidic residues" evidence="1">
    <location>
        <begin position="459"/>
        <end position="486"/>
    </location>
</feature>
<organism evidence="4">
    <name type="scientific">Ceratitis capitata</name>
    <name type="common">Mediterranean fruit fly</name>
    <name type="synonym">Tephritis capitata</name>
    <dbReference type="NCBI Taxonomy" id="7213"/>
    <lineage>
        <taxon>Eukaryota</taxon>
        <taxon>Metazoa</taxon>
        <taxon>Ecdysozoa</taxon>
        <taxon>Arthropoda</taxon>
        <taxon>Hexapoda</taxon>
        <taxon>Insecta</taxon>
        <taxon>Pterygota</taxon>
        <taxon>Neoptera</taxon>
        <taxon>Endopterygota</taxon>
        <taxon>Diptera</taxon>
        <taxon>Brachycera</taxon>
        <taxon>Muscomorpha</taxon>
        <taxon>Tephritoidea</taxon>
        <taxon>Tephritidae</taxon>
        <taxon>Ceratitis</taxon>
        <taxon>Ceratitis</taxon>
    </lineage>
</organism>
<feature type="region of interest" description="Disordered" evidence="1">
    <location>
        <begin position="173"/>
        <end position="310"/>
    </location>
</feature>
<dbReference type="EMBL" id="GAMC01001357">
    <property type="protein sequence ID" value="JAC05199.1"/>
    <property type="molecule type" value="mRNA"/>
</dbReference>
<feature type="compositionally biased region" description="Basic residues" evidence="1">
    <location>
        <begin position="492"/>
        <end position="502"/>
    </location>
</feature>
<evidence type="ECO:0000259" key="2">
    <source>
        <dbReference type="SMART" id="SM00343"/>
    </source>
</evidence>
<dbReference type="AlphaFoldDB" id="W8C634"/>
<dbReference type="EMBL" id="CAJHJT010000012">
    <property type="protein sequence ID" value="CAD6999375.1"/>
    <property type="molecule type" value="Genomic_DNA"/>
</dbReference>
<dbReference type="Gene3D" id="4.10.60.10">
    <property type="entry name" value="Zinc finger, CCHC-type"/>
    <property type="match status" value="1"/>
</dbReference>
<evidence type="ECO:0000313" key="3">
    <source>
        <dbReference type="EMBL" id="CAD6999375.1"/>
    </source>
</evidence>
<evidence type="ECO:0000313" key="5">
    <source>
        <dbReference type="Proteomes" id="UP000606786"/>
    </source>
</evidence>
<sequence>MNQKQNNWNRGGRGGNRRFGGTRSLGNYNNVGSHYNNAQDDNQRSGSWGNFNRPHDNNGNHGNKNKNFDNRNLSSLNDQDGSFEKFRDPYGQRQNNNNMRSKFPQDRGQRNRGRRGGKHFENETPKSGKLWFEDINGSERGQNESLVQNFTVANSSPTIKNVPEVVSSAIDTHVNSPAINETNQNSFPSKPESEKEQPLIKNIKQEQIEKKEAKRNLKPPTSSSSSESSSESENELPKKEINKTKAFKVKTETPVKQNQKNIKNKSSSSSSSSSEEDGEDSTKTSTVPNIVSKASVEKLSKNTKKQMGKKSSEEDLICLGKLEKKFVIEDDVSEAEGSERTKAAALKNQCLICDKQGHTAFECQMICKNCSAPYHNMKNCPQPANLSTMLLTFMDFCMKQVGQFNPEQKFVLPMGAKTNENPLPMSETGLKKISKKSRSKSREPLKKTAQRKRRHTSDSSEEEDEAKNNDTEEDTSETETESDSSEEVAVPKSKKKRTKAPVRQKPTDFPNSFVPPFSSFPAFGAAAAAYNPLLLGQLMHGATFPTPQKPNF</sequence>
<accession>W8C634</accession>
<proteinExistence type="evidence at transcript level"/>
<feature type="compositionally biased region" description="Low complexity" evidence="1">
    <location>
        <begin position="222"/>
        <end position="231"/>
    </location>
</feature>